<dbReference type="Proteomes" id="UP000789366">
    <property type="component" value="Unassembled WGS sequence"/>
</dbReference>
<protein>
    <submittedName>
        <fullName evidence="1">12768_t:CDS:1</fullName>
    </submittedName>
</protein>
<proteinExistence type="predicted"/>
<comment type="caution">
    <text evidence="1">The sequence shown here is derived from an EMBL/GenBank/DDBJ whole genome shotgun (WGS) entry which is preliminary data.</text>
</comment>
<dbReference type="EMBL" id="CAJVPW010020847">
    <property type="protein sequence ID" value="CAG8690943.1"/>
    <property type="molecule type" value="Genomic_DNA"/>
</dbReference>
<organism evidence="1 2">
    <name type="scientific">Cetraspora pellucida</name>
    <dbReference type="NCBI Taxonomy" id="1433469"/>
    <lineage>
        <taxon>Eukaryota</taxon>
        <taxon>Fungi</taxon>
        <taxon>Fungi incertae sedis</taxon>
        <taxon>Mucoromycota</taxon>
        <taxon>Glomeromycotina</taxon>
        <taxon>Glomeromycetes</taxon>
        <taxon>Diversisporales</taxon>
        <taxon>Gigasporaceae</taxon>
        <taxon>Cetraspora</taxon>
    </lineage>
</organism>
<keyword evidence="2" id="KW-1185">Reference proteome</keyword>
<evidence type="ECO:0000313" key="1">
    <source>
        <dbReference type="EMBL" id="CAG8690943.1"/>
    </source>
</evidence>
<reference evidence="1" key="1">
    <citation type="submission" date="2021-06" db="EMBL/GenBank/DDBJ databases">
        <authorList>
            <person name="Kallberg Y."/>
            <person name="Tangrot J."/>
            <person name="Rosling A."/>
        </authorList>
    </citation>
    <scope>NUCLEOTIDE SEQUENCE</scope>
    <source>
        <strain evidence="1">28 12/20/2015</strain>
    </source>
</reference>
<gene>
    <name evidence="1" type="ORF">SPELUC_LOCUS10749</name>
</gene>
<feature type="non-terminal residue" evidence="1">
    <location>
        <position position="1"/>
    </location>
</feature>
<sequence length="132" mass="15088">PEALDNQVVELEVLAAYDSTNDFSDINIDKKYTISKGYRIRIGGGEKINAITKETIKQTYVYRYAEKLAKSSEVSCQHIGYELNSLASQFDPTLCKLLKSIIEEICFLTTVAKADATMQYRIIQEKYNIRIY</sequence>
<accession>A0ACA9P4B5</accession>
<name>A0ACA9P4B5_9GLOM</name>
<evidence type="ECO:0000313" key="2">
    <source>
        <dbReference type="Proteomes" id="UP000789366"/>
    </source>
</evidence>